<dbReference type="PANTHER" id="PTHR42760">
    <property type="entry name" value="SHORT-CHAIN DEHYDROGENASES/REDUCTASES FAMILY MEMBER"/>
    <property type="match status" value="1"/>
</dbReference>
<dbReference type="PROSITE" id="PS00061">
    <property type="entry name" value="ADH_SHORT"/>
    <property type="match status" value="1"/>
</dbReference>
<dbReference type="SMART" id="SM00822">
    <property type="entry name" value="PKS_KR"/>
    <property type="match status" value="1"/>
</dbReference>
<dbReference type="PRINTS" id="PR00081">
    <property type="entry name" value="GDHRDH"/>
</dbReference>
<dbReference type="CDD" id="cd05233">
    <property type="entry name" value="SDR_c"/>
    <property type="match status" value="1"/>
</dbReference>
<reference evidence="3 4" key="1">
    <citation type="submission" date="2020-02" db="EMBL/GenBank/DDBJ databases">
        <title>Pseudoroseicyclus tamarix, sp. nov., isolated from offshore sediment of a Tamarix chinensis forest.</title>
        <authorList>
            <person name="Gai Y."/>
        </authorList>
    </citation>
    <scope>NUCLEOTIDE SEQUENCE [LARGE SCALE GENOMIC DNA]</scope>
    <source>
        <strain evidence="3 4">CLL3-39</strain>
    </source>
</reference>
<dbReference type="EMBL" id="JAAGAB010000001">
    <property type="protein sequence ID" value="NDV00521.1"/>
    <property type="molecule type" value="Genomic_DNA"/>
</dbReference>
<accession>A0A6B2JH03</accession>
<feature type="domain" description="Ketoreductase" evidence="2">
    <location>
        <begin position="27"/>
        <end position="187"/>
    </location>
</feature>
<dbReference type="SUPFAM" id="SSF51735">
    <property type="entry name" value="NAD(P)-binding Rossmann-fold domains"/>
    <property type="match status" value="1"/>
</dbReference>
<comment type="caution">
    <text evidence="3">The sequence shown here is derived from an EMBL/GenBank/DDBJ whole genome shotgun (WGS) entry which is preliminary data.</text>
</comment>
<sequence>MGEYKTLRSDHRLAERAAPVPRRHSGRALLVTGGASGIGRAVAERLIAEGASVMIADLPSDRLTGTAEEIGAHSVACDVADPEAIAAAMAEVAARLGPLDGLVNCAAIVRHSDPLAIPREDWELQYKVNVFGAYEMAVAAAKMMIDAGKPGAIVTLASEAGKKGHLDSLAYSSSKAAVISWTRILAARLAPHDINVNCVCPGGVATPMLRQVAEDYSKVTGEDPEAVFSQMTMPQLGRHIAPAEVAAVISFLLTDDAMLVRGQAINADAGDTPY</sequence>
<dbReference type="RefSeq" id="WP_163890913.1">
    <property type="nucleotide sequence ID" value="NZ_JAAFYS010000001.1"/>
</dbReference>
<evidence type="ECO:0000313" key="4">
    <source>
        <dbReference type="Proteomes" id="UP000474757"/>
    </source>
</evidence>
<evidence type="ECO:0000259" key="2">
    <source>
        <dbReference type="SMART" id="SM00822"/>
    </source>
</evidence>
<dbReference type="PRINTS" id="PR00080">
    <property type="entry name" value="SDRFAMILY"/>
</dbReference>
<keyword evidence="4" id="KW-1185">Reference proteome</keyword>
<dbReference type="InterPro" id="IPR036291">
    <property type="entry name" value="NAD(P)-bd_dom_sf"/>
</dbReference>
<gene>
    <name evidence="3" type="ORF">GZA08_06010</name>
</gene>
<dbReference type="FunFam" id="3.40.50.720:FF:000084">
    <property type="entry name" value="Short-chain dehydrogenase reductase"/>
    <property type="match status" value="1"/>
</dbReference>
<dbReference type="AlphaFoldDB" id="A0A6B2JH03"/>
<dbReference type="InterPro" id="IPR020904">
    <property type="entry name" value="Sc_DH/Rdtase_CS"/>
</dbReference>
<dbReference type="GO" id="GO:0016616">
    <property type="term" value="F:oxidoreductase activity, acting on the CH-OH group of donors, NAD or NADP as acceptor"/>
    <property type="evidence" value="ECO:0007669"/>
    <property type="project" value="TreeGrafter"/>
</dbReference>
<evidence type="ECO:0000256" key="1">
    <source>
        <dbReference type="ARBA" id="ARBA00006484"/>
    </source>
</evidence>
<dbReference type="Proteomes" id="UP000474757">
    <property type="component" value="Unassembled WGS sequence"/>
</dbReference>
<dbReference type="InterPro" id="IPR002347">
    <property type="entry name" value="SDR_fam"/>
</dbReference>
<comment type="similarity">
    <text evidence="1">Belongs to the short-chain dehydrogenases/reductases (SDR) family.</text>
</comment>
<name>A0A6B2JH03_9RHOB</name>
<dbReference type="Gene3D" id="3.40.50.720">
    <property type="entry name" value="NAD(P)-binding Rossmann-like Domain"/>
    <property type="match status" value="1"/>
</dbReference>
<protein>
    <submittedName>
        <fullName evidence="3">SDR family oxidoreductase</fullName>
    </submittedName>
</protein>
<evidence type="ECO:0000313" key="3">
    <source>
        <dbReference type="EMBL" id="NDV00521.1"/>
    </source>
</evidence>
<dbReference type="InterPro" id="IPR057326">
    <property type="entry name" value="KR_dom"/>
</dbReference>
<dbReference type="Pfam" id="PF13561">
    <property type="entry name" value="adh_short_C2"/>
    <property type="match status" value="1"/>
</dbReference>
<proteinExistence type="inferred from homology"/>
<organism evidence="3 4">
    <name type="scientific">Pseudoroseicyclus tamaricis</name>
    <dbReference type="NCBI Taxonomy" id="2705421"/>
    <lineage>
        <taxon>Bacteria</taxon>
        <taxon>Pseudomonadati</taxon>
        <taxon>Pseudomonadota</taxon>
        <taxon>Alphaproteobacteria</taxon>
        <taxon>Rhodobacterales</taxon>
        <taxon>Paracoccaceae</taxon>
        <taxon>Pseudoroseicyclus</taxon>
    </lineage>
</organism>